<dbReference type="Proteomes" id="UP000236291">
    <property type="component" value="Unassembled WGS sequence"/>
</dbReference>
<evidence type="ECO:0000313" key="1">
    <source>
        <dbReference type="EMBL" id="PNX70066.1"/>
    </source>
</evidence>
<reference evidence="1 2" key="2">
    <citation type="journal article" date="2017" name="Front. Plant Sci.">
        <title>Gene Classification and Mining of Molecular Markers Useful in Red Clover (Trifolium pratense) Breeding.</title>
        <authorList>
            <person name="Istvanek J."/>
            <person name="Dluhosova J."/>
            <person name="Dluhos P."/>
            <person name="Patkova L."/>
            <person name="Nedelnik J."/>
            <person name="Repkova J."/>
        </authorList>
    </citation>
    <scope>NUCLEOTIDE SEQUENCE [LARGE SCALE GENOMIC DNA]</scope>
    <source>
        <strain evidence="2">cv. Tatra</strain>
        <tissue evidence="1">Young leaves</tissue>
    </source>
</reference>
<sequence>MMRLLPIATQDQLADFLTKALPVPKFNHFMSKLGLLD</sequence>
<feature type="non-terminal residue" evidence="1">
    <location>
        <position position="37"/>
    </location>
</feature>
<dbReference type="EMBL" id="ASHM01264082">
    <property type="protein sequence ID" value="PNX70066.1"/>
    <property type="molecule type" value="Genomic_DNA"/>
</dbReference>
<gene>
    <name evidence="1" type="ORF">L195_g064713</name>
</gene>
<reference evidence="1 2" key="1">
    <citation type="journal article" date="2014" name="Am. J. Bot.">
        <title>Genome assembly and annotation for red clover (Trifolium pratense; Fabaceae).</title>
        <authorList>
            <person name="Istvanek J."/>
            <person name="Jaros M."/>
            <person name="Krenek A."/>
            <person name="Repkova J."/>
        </authorList>
    </citation>
    <scope>NUCLEOTIDE SEQUENCE [LARGE SCALE GENOMIC DNA]</scope>
    <source>
        <strain evidence="2">cv. Tatra</strain>
        <tissue evidence="1">Young leaves</tissue>
    </source>
</reference>
<organism evidence="1 2">
    <name type="scientific">Trifolium pratense</name>
    <name type="common">Red clover</name>
    <dbReference type="NCBI Taxonomy" id="57577"/>
    <lineage>
        <taxon>Eukaryota</taxon>
        <taxon>Viridiplantae</taxon>
        <taxon>Streptophyta</taxon>
        <taxon>Embryophyta</taxon>
        <taxon>Tracheophyta</taxon>
        <taxon>Spermatophyta</taxon>
        <taxon>Magnoliopsida</taxon>
        <taxon>eudicotyledons</taxon>
        <taxon>Gunneridae</taxon>
        <taxon>Pentapetalae</taxon>
        <taxon>rosids</taxon>
        <taxon>fabids</taxon>
        <taxon>Fabales</taxon>
        <taxon>Fabaceae</taxon>
        <taxon>Papilionoideae</taxon>
        <taxon>50 kb inversion clade</taxon>
        <taxon>NPAAA clade</taxon>
        <taxon>Hologalegina</taxon>
        <taxon>IRL clade</taxon>
        <taxon>Trifolieae</taxon>
        <taxon>Trifolium</taxon>
    </lineage>
</organism>
<name>A0A2K3KUW4_TRIPR</name>
<protein>
    <submittedName>
        <fullName evidence="1">Copia protein</fullName>
    </submittedName>
</protein>
<dbReference type="AlphaFoldDB" id="A0A2K3KUW4"/>
<comment type="caution">
    <text evidence="1">The sequence shown here is derived from an EMBL/GenBank/DDBJ whole genome shotgun (WGS) entry which is preliminary data.</text>
</comment>
<accession>A0A2K3KUW4</accession>
<proteinExistence type="predicted"/>
<evidence type="ECO:0000313" key="2">
    <source>
        <dbReference type="Proteomes" id="UP000236291"/>
    </source>
</evidence>